<dbReference type="EMBL" id="CAJVCH010089404">
    <property type="protein sequence ID" value="CAG7722448.1"/>
    <property type="molecule type" value="Genomic_DNA"/>
</dbReference>
<organism evidence="1 2">
    <name type="scientific">Allacma fusca</name>
    <dbReference type="NCBI Taxonomy" id="39272"/>
    <lineage>
        <taxon>Eukaryota</taxon>
        <taxon>Metazoa</taxon>
        <taxon>Ecdysozoa</taxon>
        <taxon>Arthropoda</taxon>
        <taxon>Hexapoda</taxon>
        <taxon>Collembola</taxon>
        <taxon>Symphypleona</taxon>
        <taxon>Sminthuridae</taxon>
        <taxon>Allacma</taxon>
    </lineage>
</organism>
<comment type="caution">
    <text evidence="1">The sequence shown here is derived from an EMBL/GenBank/DDBJ whole genome shotgun (WGS) entry which is preliminary data.</text>
</comment>
<sequence length="124" mass="14229">MFQLKDLFINTVTPKPETWNLSFEYFVEQTFQDVGYAVPAVVVDSRSRCFDPSSFVGIDFPVRHERTSQYRTIDSETLTFKSVDNSKIEIYGAFYDVAGIKADGRQLPFYFQAPVSKFLVTNSI</sequence>
<accession>A0A8J2NXI7</accession>
<dbReference type="Proteomes" id="UP000708208">
    <property type="component" value="Unassembled WGS sequence"/>
</dbReference>
<protein>
    <submittedName>
        <fullName evidence="1">Uncharacterized protein</fullName>
    </submittedName>
</protein>
<name>A0A8J2NXI7_9HEXA</name>
<reference evidence="1" key="1">
    <citation type="submission" date="2021-06" db="EMBL/GenBank/DDBJ databases">
        <authorList>
            <person name="Hodson N. C."/>
            <person name="Mongue J. A."/>
            <person name="Jaron S. K."/>
        </authorList>
    </citation>
    <scope>NUCLEOTIDE SEQUENCE</scope>
</reference>
<proteinExistence type="predicted"/>
<evidence type="ECO:0000313" key="1">
    <source>
        <dbReference type="EMBL" id="CAG7722448.1"/>
    </source>
</evidence>
<evidence type="ECO:0000313" key="2">
    <source>
        <dbReference type="Proteomes" id="UP000708208"/>
    </source>
</evidence>
<dbReference type="AlphaFoldDB" id="A0A8J2NXI7"/>
<keyword evidence="2" id="KW-1185">Reference proteome</keyword>
<gene>
    <name evidence="1" type="ORF">AFUS01_LOCUS11580</name>
</gene>